<dbReference type="PROSITE" id="PS50297">
    <property type="entry name" value="ANK_REP_REGION"/>
    <property type="match status" value="7"/>
</dbReference>
<dbReference type="InterPro" id="IPR036770">
    <property type="entry name" value="Ankyrin_rpt-contain_sf"/>
</dbReference>
<feature type="repeat" description="ANK" evidence="3">
    <location>
        <begin position="150"/>
        <end position="182"/>
    </location>
</feature>
<dbReference type="PROSITE" id="PS50088">
    <property type="entry name" value="ANK_REPEAT"/>
    <property type="match status" value="7"/>
</dbReference>
<dbReference type="Pfam" id="PF12796">
    <property type="entry name" value="Ank_2"/>
    <property type="match status" value="2"/>
</dbReference>
<protein>
    <submittedName>
        <fullName evidence="5">Ankyrin repeat domain-containing protein 50</fullName>
    </submittedName>
</protein>
<feature type="repeat" description="ANK" evidence="3">
    <location>
        <begin position="249"/>
        <end position="277"/>
    </location>
</feature>
<organism evidence="5 6">
    <name type="scientific">Symbiodinium microadriaticum</name>
    <name type="common">Dinoflagellate</name>
    <name type="synonym">Zooxanthella microadriatica</name>
    <dbReference type="NCBI Taxonomy" id="2951"/>
    <lineage>
        <taxon>Eukaryota</taxon>
        <taxon>Sar</taxon>
        <taxon>Alveolata</taxon>
        <taxon>Dinophyceae</taxon>
        <taxon>Suessiales</taxon>
        <taxon>Symbiodiniaceae</taxon>
        <taxon>Symbiodinium</taxon>
    </lineage>
</organism>
<dbReference type="Pfam" id="PF00023">
    <property type="entry name" value="Ank"/>
    <property type="match status" value="1"/>
</dbReference>
<feature type="repeat" description="ANK" evidence="3">
    <location>
        <begin position="117"/>
        <end position="149"/>
    </location>
</feature>
<feature type="region of interest" description="Disordered" evidence="4">
    <location>
        <begin position="601"/>
        <end position="643"/>
    </location>
</feature>
<dbReference type="Gene3D" id="1.25.40.20">
    <property type="entry name" value="Ankyrin repeat-containing domain"/>
    <property type="match status" value="5"/>
</dbReference>
<gene>
    <name evidence="5" type="primary">ANKRD50</name>
    <name evidence="5" type="ORF">AK812_SmicGene8306</name>
</gene>
<dbReference type="AlphaFoldDB" id="A0A1Q9EL67"/>
<feature type="repeat" description="ANK" evidence="3">
    <location>
        <begin position="216"/>
        <end position="248"/>
    </location>
</feature>
<evidence type="ECO:0000313" key="6">
    <source>
        <dbReference type="Proteomes" id="UP000186817"/>
    </source>
</evidence>
<proteinExistence type="predicted"/>
<dbReference type="PANTHER" id="PTHR24173:SF74">
    <property type="entry name" value="ANKYRIN REPEAT DOMAIN-CONTAINING PROTEIN 16"/>
    <property type="match status" value="1"/>
</dbReference>
<dbReference type="OrthoDB" id="446451at2759"/>
<evidence type="ECO:0000256" key="4">
    <source>
        <dbReference type="SAM" id="MobiDB-lite"/>
    </source>
</evidence>
<evidence type="ECO:0000256" key="2">
    <source>
        <dbReference type="ARBA" id="ARBA00023043"/>
    </source>
</evidence>
<reference evidence="5 6" key="1">
    <citation type="submission" date="2016-02" db="EMBL/GenBank/DDBJ databases">
        <title>Genome analysis of coral dinoflagellate symbionts highlights evolutionary adaptations to a symbiotic lifestyle.</title>
        <authorList>
            <person name="Aranda M."/>
            <person name="Li Y."/>
            <person name="Liew Y.J."/>
            <person name="Baumgarten S."/>
            <person name="Simakov O."/>
            <person name="Wilson M."/>
            <person name="Piel J."/>
            <person name="Ashoor H."/>
            <person name="Bougouffa S."/>
            <person name="Bajic V.B."/>
            <person name="Ryu T."/>
            <person name="Ravasi T."/>
            <person name="Bayer T."/>
            <person name="Micklem G."/>
            <person name="Kim H."/>
            <person name="Bhak J."/>
            <person name="Lajeunesse T.C."/>
            <person name="Voolstra C.R."/>
        </authorList>
    </citation>
    <scope>NUCLEOTIDE SEQUENCE [LARGE SCALE GENOMIC DNA]</scope>
    <source>
        <strain evidence="5 6">CCMP2467</strain>
    </source>
</reference>
<dbReference type="PANTHER" id="PTHR24173">
    <property type="entry name" value="ANKYRIN REPEAT CONTAINING"/>
    <property type="match status" value="1"/>
</dbReference>
<feature type="repeat" description="ANK" evidence="3">
    <location>
        <begin position="287"/>
        <end position="319"/>
    </location>
</feature>
<keyword evidence="1" id="KW-0677">Repeat</keyword>
<evidence type="ECO:0000256" key="1">
    <source>
        <dbReference type="ARBA" id="ARBA00022737"/>
    </source>
</evidence>
<dbReference type="InterPro" id="IPR002110">
    <property type="entry name" value="Ankyrin_rpt"/>
</dbReference>
<dbReference type="SUPFAM" id="SSF48403">
    <property type="entry name" value="Ankyrin repeat"/>
    <property type="match status" value="1"/>
</dbReference>
<name>A0A1Q9EL67_SYMMI</name>
<evidence type="ECO:0000313" key="5">
    <source>
        <dbReference type="EMBL" id="OLQ08196.1"/>
    </source>
</evidence>
<feature type="repeat" description="ANK" evidence="3">
    <location>
        <begin position="320"/>
        <end position="346"/>
    </location>
</feature>
<feature type="compositionally biased region" description="Acidic residues" evidence="4">
    <location>
        <begin position="610"/>
        <end position="621"/>
    </location>
</feature>
<dbReference type="EMBL" id="LSRX01000122">
    <property type="protein sequence ID" value="OLQ08196.1"/>
    <property type="molecule type" value="Genomic_DNA"/>
</dbReference>
<dbReference type="SMART" id="SM00248">
    <property type="entry name" value="ANK"/>
    <property type="match status" value="8"/>
</dbReference>
<sequence length="775" mass="84739">MIPKVAKDKKDLYEGILSEEEVERLRSFAGQAAARLPLRTLHQVSDARQQLLSEGRLLDDADTLDSITDVQLILQPFIQASQEQADELHSAVASWGSICDVEAILQRPQDPDLGSLSGNRPLLAACRRGHIDLVRLLLEAGADKDLADRDGNTPLIVASLTGEMKTAQLLVESGAKKDATDCFGSTALILASAEGHAEIVRLLLEAKAAKDLADYSGSTALMRASSSGRASAVRVLLEAGVDKARADHDGNTALIVASFHGRVDVVHLLLKYGSGADSNFVDSVDFLGRTALLDASRLGHVEIVRLLLDARADKEVEDNRGNSALNLAKSHGHTEIARMLAESGQDAVSELPGGGRGSLVDMTRPAGKELCKALCKGDAPGVQAMLDKKADPNFDFVDGDSATVTPLILACRNYWESRWPRNIFDFDREFSWEPVVNSNLEVLKTLMAAPSIDVNAGAYSYGWHGSHVRMTPLGMAIIGEIDTGNCRHSLTADLPLAAPRSEILKLLVKDPRTDLEESYFELYEGGGKVGCGALMLLDTEVDDVQIDYQAAMILMQAGALMTESWVERLGDIDNHIAKVKAAIPAKEAEVKEMLERRAARAAEEAAEREAEAEEEAAEVPQEEAKPADEEEEEEETEKAYEKKEDGSIVWQGVTFVNDMKHPERFSYDDTMKMEPKLLQNRLDGLGEVKTWSDTVKSGSNVFKTPAAFPPNFCRTAVTLKKCLGKNCAGKVLDFVNFFEFNRRRPIYPLAFHKRGLNIVKRLDEDEEEGPGSWAF</sequence>
<keyword evidence="6" id="KW-1185">Reference proteome</keyword>
<feature type="repeat" description="ANK" evidence="3">
    <location>
        <begin position="183"/>
        <end position="215"/>
    </location>
</feature>
<evidence type="ECO:0000256" key="3">
    <source>
        <dbReference type="PROSITE-ProRule" id="PRU00023"/>
    </source>
</evidence>
<accession>A0A1Q9EL67</accession>
<keyword evidence="2 3" id="KW-0040">ANK repeat</keyword>
<dbReference type="Proteomes" id="UP000186817">
    <property type="component" value="Unassembled WGS sequence"/>
</dbReference>
<comment type="caution">
    <text evidence="5">The sequence shown here is derived from an EMBL/GenBank/DDBJ whole genome shotgun (WGS) entry which is preliminary data.</text>
</comment>